<proteinExistence type="predicted"/>
<sequence length="267" mass="28089">MAAKATYNTPKTSLLILLCCSLFIKAADGTTATLTESTAYASQRPCAKRCFYWGASSQGGADFLADRIGCEVDPIENECICRSDLQQTADSFLRKCVSDKCGENAIDVSSAVEIYDDYCTSNGYTRATSTAQTTGTTSSDGAGIWGTTSAAGRPWATVRTRLTVVDALVSTSQASTATSTSEKASDRTTESTRQSVPSATQTSTTTSPTTYSGTGEEDQTGQGDGSKLKVGEIVGIVVGILGFIATAVGSWFSYKTLKQRKRLANPP</sequence>
<evidence type="ECO:0000313" key="4">
    <source>
        <dbReference type="EMBL" id="KAF4231735.1"/>
    </source>
</evidence>
<dbReference type="AlphaFoldDB" id="A0A8H4GZT1"/>
<dbReference type="Proteomes" id="UP000653565">
    <property type="component" value="Unassembled WGS sequence"/>
</dbReference>
<evidence type="ECO:0000256" key="2">
    <source>
        <dbReference type="SAM" id="Phobius"/>
    </source>
</evidence>
<reference evidence="4" key="1">
    <citation type="journal article" date="2020" name="bioRxiv">
        <title>Genomic and phenotypic heterogeneity of clinical isolates of the human pathogens Aspergillus fumigatus, Aspergillus lentulus and Aspergillus fumigatiaffinis.</title>
        <authorList>
            <person name="dos Santos R.A.C."/>
            <person name="Steenwyk J.L."/>
            <person name="Rivero-Menendez O."/>
            <person name="Mead M.E."/>
            <person name="Silva L.P."/>
            <person name="Bastos R.W."/>
            <person name="Alastruey-Izquierdo A."/>
            <person name="Goldman G.H."/>
            <person name="Rokas A."/>
        </authorList>
    </citation>
    <scope>NUCLEOTIDE SEQUENCE</scope>
    <source>
        <strain evidence="4">CNM-CM6805</strain>
    </source>
</reference>
<evidence type="ECO:0000313" key="5">
    <source>
        <dbReference type="Proteomes" id="UP000653565"/>
    </source>
</evidence>
<feature type="chain" id="PRO_5034937757" description="Extracellular membrane protein CFEM domain-containing protein" evidence="3">
    <location>
        <begin position="30"/>
        <end position="267"/>
    </location>
</feature>
<accession>A0A8H4GZT1</accession>
<feature type="transmembrane region" description="Helical" evidence="2">
    <location>
        <begin position="233"/>
        <end position="254"/>
    </location>
</feature>
<protein>
    <recommendedName>
        <fullName evidence="6">Extracellular membrane protein CFEM domain-containing protein</fullName>
    </recommendedName>
</protein>
<feature type="region of interest" description="Disordered" evidence="1">
    <location>
        <begin position="175"/>
        <end position="226"/>
    </location>
</feature>
<gene>
    <name evidence="4" type="ORF">CNMCM6805_010324</name>
</gene>
<keyword evidence="2" id="KW-1133">Transmembrane helix</keyword>
<dbReference type="EMBL" id="JAAAPX010000099">
    <property type="protein sequence ID" value="KAF4231735.1"/>
    <property type="molecule type" value="Genomic_DNA"/>
</dbReference>
<organism evidence="4 5">
    <name type="scientific">Aspergillus fumigatiaffinis</name>
    <dbReference type="NCBI Taxonomy" id="340414"/>
    <lineage>
        <taxon>Eukaryota</taxon>
        <taxon>Fungi</taxon>
        <taxon>Dikarya</taxon>
        <taxon>Ascomycota</taxon>
        <taxon>Pezizomycotina</taxon>
        <taxon>Eurotiomycetes</taxon>
        <taxon>Eurotiomycetidae</taxon>
        <taxon>Eurotiales</taxon>
        <taxon>Aspergillaceae</taxon>
        <taxon>Aspergillus</taxon>
        <taxon>Aspergillus subgen. Fumigati</taxon>
    </lineage>
</organism>
<keyword evidence="5" id="KW-1185">Reference proteome</keyword>
<keyword evidence="2" id="KW-0812">Transmembrane</keyword>
<name>A0A8H4GZT1_9EURO</name>
<keyword evidence="2" id="KW-0472">Membrane</keyword>
<feature type="compositionally biased region" description="Low complexity" evidence="1">
    <location>
        <begin position="198"/>
        <end position="214"/>
    </location>
</feature>
<evidence type="ECO:0008006" key="6">
    <source>
        <dbReference type="Google" id="ProtNLM"/>
    </source>
</evidence>
<evidence type="ECO:0000256" key="1">
    <source>
        <dbReference type="SAM" id="MobiDB-lite"/>
    </source>
</evidence>
<evidence type="ECO:0000256" key="3">
    <source>
        <dbReference type="SAM" id="SignalP"/>
    </source>
</evidence>
<comment type="caution">
    <text evidence="4">The sequence shown here is derived from an EMBL/GenBank/DDBJ whole genome shotgun (WGS) entry which is preliminary data.</text>
</comment>
<keyword evidence="3" id="KW-0732">Signal</keyword>
<reference evidence="4" key="2">
    <citation type="submission" date="2020-04" db="EMBL/GenBank/DDBJ databases">
        <authorList>
            <person name="Santos R.A.C."/>
            <person name="Steenwyk J.L."/>
            <person name="Rivero-Menendez O."/>
            <person name="Mead M.E."/>
            <person name="Silva L.P."/>
            <person name="Bastos R.W."/>
            <person name="Alastruey-Izquierdo A."/>
            <person name="Goldman G.H."/>
            <person name="Rokas A."/>
        </authorList>
    </citation>
    <scope>NUCLEOTIDE SEQUENCE</scope>
    <source>
        <strain evidence="4">CNM-CM6805</strain>
    </source>
</reference>
<feature type="signal peptide" evidence="3">
    <location>
        <begin position="1"/>
        <end position="29"/>
    </location>
</feature>